<dbReference type="EMBL" id="KC813510">
    <property type="protein sequence ID" value="AGZ01286.1"/>
    <property type="molecule type" value="Genomic_DNA"/>
</dbReference>
<evidence type="ECO:0000313" key="2">
    <source>
        <dbReference type="EMBL" id="AGY97452.1"/>
    </source>
</evidence>
<dbReference type="EMBL" id="KC813497">
    <property type="protein sequence ID" value="AGY98527.1"/>
    <property type="molecule type" value="Genomic_DNA"/>
</dbReference>
<evidence type="ECO:0000313" key="1">
    <source>
        <dbReference type="EMBL" id="AGY97236.1"/>
    </source>
</evidence>
<organismHost>
    <name type="scientific">Homo sapiens</name>
    <name type="common">Human</name>
    <dbReference type="NCBI Taxonomy" id="9606"/>
</organismHost>
<evidence type="ECO:0000313" key="18">
    <source>
        <dbReference type="EMBL" id="AGZ01707.1"/>
    </source>
</evidence>
<dbReference type="Proteomes" id="UP000117858">
    <property type="component" value="Genome"/>
</dbReference>
<dbReference type="Proteomes" id="UP000101132">
    <property type="component" value="Segment"/>
</dbReference>
<evidence type="ECO:0000313" key="13">
    <source>
        <dbReference type="EMBL" id="AGZ00652.1"/>
    </source>
</evidence>
<dbReference type="Proteomes" id="UP000098423">
    <property type="component" value="Genome"/>
</dbReference>
<dbReference type="Proteomes" id="UP000151407">
    <property type="component" value="Segment"/>
</dbReference>
<evidence type="ECO:0000313" key="3">
    <source>
        <dbReference type="EMBL" id="AGY98104.1"/>
    </source>
</evidence>
<dbReference type="EMBL" id="KC813491">
    <property type="protein sequence ID" value="AGY97236.1"/>
    <property type="molecule type" value="Genomic_DNA"/>
</dbReference>
<organismHost>
    <name type="scientific">Microtus agrestis</name>
    <name type="common">Short-tailed field vole</name>
    <dbReference type="NCBI Taxonomy" id="29092"/>
</organismHost>
<evidence type="ECO:0000313" key="12">
    <source>
        <dbReference type="EMBL" id="AGZ00447.1"/>
    </source>
</evidence>
<dbReference type="Proteomes" id="UP000166586">
    <property type="component" value="Segment"/>
</dbReference>
<organismHost>
    <name type="scientific">Bos taurus</name>
    <name type="common">Bovine</name>
    <dbReference type="NCBI Taxonomy" id="9913"/>
</organismHost>
<evidence type="ECO:0000313" key="8">
    <source>
        <dbReference type="EMBL" id="AGY99585.1"/>
    </source>
</evidence>
<dbReference type="EMBL" id="KC813507">
    <property type="protein sequence ID" value="AGZ00652.1"/>
    <property type="molecule type" value="Genomic_DNA"/>
</dbReference>
<organismHost>
    <name type="scientific">Myodes glareolus</name>
    <name type="common">Bank vole</name>
    <name type="synonym">Clethrionomys glareolus</name>
    <dbReference type="NCBI Taxonomy" id="447135"/>
</organismHost>
<dbReference type="Proteomes" id="UP000163863">
    <property type="component" value="Segment"/>
</dbReference>
<evidence type="ECO:0000313" key="11">
    <source>
        <dbReference type="EMBL" id="AGZ00234.1"/>
    </source>
</evidence>
<dbReference type="EMBL" id="KC813503">
    <property type="protein sequence ID" value="AGY99805.1"/>
    <property type="molecule type" value="Genomic_DNA"/>
</dbReference>
<dbReference type="EMBL" id="KC813512">
    <property type="protein sequence ID" value="AGZ01707.1"/>
    <property type="molecule type" value="Genomic_DNA"/>
</dbReference>
<evidence type="ECO:0000313" key="7">
    <source>
        <dbReference type="EMBL" id="AGY99382.1"/>
    </source>
</evidence>
<evidence type="ECO:0000313" key="16">
    <source>
        <dbReference type="EMBL" id="AGZ01286.1"/>
    </source>
</evidence>
<organismHost>
    <name type="scientific">Felis catus</name>
    <name type="common">Cat</name>
    <name type="synonym">Felis silvestris catus</name>
    <dbReference type="NCBI Taxonomy" id="9685"/>
</organismHost>
<dbReference type="Proteomes" id="UP000131496">
    <property type="component" value="Segment"/>
</dbReference>
<name>U5TKT6_COWPX</name>
<evidence type="ECO:0000313" key="6">
    <source>
        <dbReference type="EMBL" id="AGY99171.1"/>
    </source>
</evidence>
<evidence type="ECO:0000313" key="9">
    <source>
        <dbReference type="EMBL" id="AGY99805.1"/>
    </source>
</evidence>
<dbReference type="EMBL" id="KC813498">
    <property type="protein sequence ID" value="AGY98742.1"/>
    <property type="molecule type" value="Genomic_DNA"/>
</dbReference>
<evidence type="ECO:0000313" key="5">
    <source>
        <dbReference type="EMBL" id="AGY98742.1"/>
    </source>
</evidence>
<organismHost>
    <name type="scientific">Apodemus sylvaticus</name>
    <name type="common">European woodmouse</name>
    <dbReference type="NCBI Taxonomy" id="10129"/>
</organismHost>
<proteinExistence type="predicted"/>
<organism evidence="17 21">
    <name type="scientific">Cowpox virus</name>
    <name type="common">CPV</name>
    <dbReference type="NCBI Taxonomy" id="10243"/>
    <lineage>
        <taxon>Viruses</taxon>
        <taxon>Varidnaviria</taxon>
        <taxon>Bamfordvirae</taxon>
        <taxon>Nucleocytoviricota</taxon>
        <taxon>Pokkesviricetes</taxon>
        <taxon>Chitovirales</taxon>
        <taxon>Poxviridae</taxon>
        <taxon>Chordopoxvirinae</taxon>
        <taxon>Orthopoxvirus</taxon>
        <taxon>Orthopoxvirus cowpox</taxon>
    </lineage>
</organism>
<dbReference type="EMBL" id="KC813504">
    <property type="protein sequence ID" value="AGZ00017.1"/>
    <property type="molecule type" value="Genomic_DNA"/>
</dbReference>
<sequence length="9" mass="1067">MTFVIESKL</sequence>
<accession>U5TKT6</accession>
<dbReference type="Proteomes" id="UP000145073">
    <property type="component" value="Genome"/>
</dbReference>
<dbReference type="Proteomes" id="UP000127103">
    <property type="component" value="Segment"/>
</dbReference>
<organismHost>
    <name type="scientific">Mus musculus</name>
    <name type="common">Mouse</name>
    <dbReference type="NCBI Taxonomy" id="10090"/>
</organismHost>
<dbReference type="Proteomes" id="UP000172256">
    <property type="component" value="Segment"/>
</dbReference>
<dbReference type="EMBL" id="KC813501">
    <property type="protein sequence ID" value="AGY99382.1"/>
    <property type="molecule type" value="Genomic_DNA"/>
</dbReference>
<dbReference type="EMBL" id="KC813505">
    <property type="protein sequence ID" value="AGZ00234.1"/>
    <property type="molecule type" value="Genomic_DNA"/>
</dbReference>
<dbReference type="Proteomes" id="UP000097445">
    <property type="component" value="Genome"/>
</dbReference>
<gene>
    <name evidence="17" type="primary">CPXV039</name>
</gene>
<evidence type="ECO:0000313" key="14">
    <source>
        <dbReference type="EMBL" id="AGZ00864.1"/>
    </source>
</evidence>
<evidence type="ECO:0000313" key="17">
    <source>
        <dbReference type="EMBL" id="AGZ01496.1"/>
    </source>
</evidence>
<reference evidence="19 20" key="1">
    <citation type="submission" date="2013-03" db="EMBL/GenBank/DDBJ databases">
        <title>Genome-wide comparison of cowpoxviruses reveals a new clade related to Variola virus.</title>
        <authorList>
            <person name="Dabrowski P.W."/>
            <person name="Radonic A."/>
            <person name="Kurth A."/>
            <person name="Nitsche A."/>
        </authorList>
    </citation>
    <scope>NUCLEOTIDE SEQUENCE [LARGE SCALE GENOMIC DNA]</scope>
    <source>
        <strain evidence="1">BeaBer04/1</strain>
        <strain evidence="8">CatBer07/1</strain>
        <strain evidence="12">CatPot07/1</strain>
        <strain evidence="13">EleGri07/1</strain>
        <strain evidence="14">HumAac09/1</strain>
        <strain evidence="15">HumBer07/1</strain>
        <strain evidence="16">HumGra07/1</strain>
        <strain evidence="17">HumGri07/1</strain>
        <strain evidence="18">HumKre08/1</strain>
        <strain evidence="2">HumLan08/1</strain>
        <strain evidence="3">HumMag07/1</strain>
        <strain evidence="4">JagKre08/1</strain>
        <strain evidence="5">JagKre08/2</strain>
        <strain evidence="6">MonKre08/4</strain>
        <strain evidence="7">RatAac09/1</strain>
        <strain evidence="9">RatGer09/1</strain>
        <strain evidence="10">RatHei09/1</strain>
        <strain evidence="11">RatKre08/2</strain>
    </source>
</reference>
<organismHost>
    <name type="scientific">Loxodonta africana</name>
    <name type="common">African elephant</name>
    <dbReference type="NCBI Taxonomy" id="9785"/>
</organismHost>
<dbReference type="EMBL" id="KC813509">
    <property type="protein sequence ID" value="AGZ01070.1"/>
    <property type="molecule type" value="Genomic_DNA"/>
</dbReference>
<dbReference type="Proteomes" id="UP000115255">
    <property type="component" value="Segment"/>
</dbReference>
<evidence type="ECO:0000313" key="4">
    <source>
        <dbReference type="EMBL" id="AGY98527.1"/>
    </source>
</evidence>
<protein>
    <submittedName>
        <fullName evidence="17">CPXV039 protein</fullName>
    </submittedName>
</protein>
<evidence type="ECO:0000313" key="19">
    <source>
        <dbReference type="Proteomes" id="UP000097203"/>
    </source>
</evidence>
<dbReference type="EMBL" id="KC813495">
    <property type="protein sequence ID" value="AGY98104.1"/>
    <property type="molecule type" value="Genomic_DNA"/>
</dbReference>
<dbReference type="EMBL" id="KC813500">
    <property type="protein sequence ID" value="AGY99171.1"/>
    <property type="molecule type" value="Genomic_DNA"/>
</dbReference>
<dbReference type="EMBL" id="KC813508">
    <property type="protein sequence ID" value="AGZ00864.1"/>
    <property type="molecule type" value="Genomic_DNA"/>
</dbReference>
<dbReference type="EMBL" id="KC813492">
    <property type="protein sequence ID" value="AGY97452.1"/>
    <property type="molecule type" value="Genomic_DNA"/>
</dbReference>
<dbReference type="EMBL" id="KC813511">
    <property type="protein sequence ID" value="AGZ01496.1"/>
    <property type="molecule type" value="Genomic_DNA"/>
</dbReference>
<dbReference type="Proteomes" id="UP000118701">
    <property type="component" value="Segment"/>
</dbReference>
<evidence type="ECO:0000313" key="10">
    <source>
        <dbReference type="EMBL" id="AGZ00017.1"/>
    </source>
</evidence>
<dbReference type="Proteomes" id="UP000097203">
    <property type="component" value="Segment"/>
</dbReference>
<evidence type="ECO:0000313" key="15">
    <source>
        <dbReference type="EMBL" id="AGZ01070.1"/>
    </source>
</evidence>
<dbReference type="Proteomes" id="UP000173670">
    <property type="component" value="Segment"/>
</dbReference>
<evidence type="ECO:0000313" key="21">
    <source>
        <dbReference type="Proteomes" id="UP000131496"/>
    </source>
</evidence>
<dbReference type="Proteomes" id="UP000125131">
    <property type="component" value="Genome"/>
</dbReference>
<dbReference type="EMBL" id="KC813506">
    <property type="protein sequence ID" value="AGZ00447.1"/>
    <property type="molecule type" value="Genomic_DNA"/>
</dbReference>
<evidence type="ECO:0000313" key="20">
    <source>
        <dbReference type="Proteomes" id="UP000097445"/>
    </source>
</evidence>
<dbReference type="Proteomes" id="UP000159199">
    <property type="component" value="Segment"/>
</dbReference>
<dbReference type="Proteomes" id="UP000137723">
    <property type="component" value="Segment"/>
</dbReference>
<dbReference type="EMBL" id="KC813502">
    <property type="protein sequence ID" value="AGY99585.1"/>
    <property type="molecule type" value="Genomic_DNA"/>
</dbReference>